<dbReference type="Pfam" id="PF05485">
    <property type="entry name" value="THAP"/>
    <property type="match status" value="1"/>
</dbReference>
<dbReference type="SMART" id="SM00980">
    <property type="entry name" value="THAP"/>
    <property type="match status" value="1"/>
</dbReference>
<dbReference type="Proteomes" id="UP000770717">
    <property type="component" value="Unassembled WGS sequence"/>
</dbReference>
<dbReference type="GO" id="GO:0008270">
    <property type="term" value="F:zinc ion binding"/>
    <property type="evidence" value="ECO:0007669"/>
    <property type="project" value="UniProtKB-KW"/>
</dbReference>
<dbReference type="EMBL" id="WNTK01000003">
    <property type="protein sequence ID" value="KAG9486560.1"/>
    <property type="molecule type" value="Genomic_DNA"/>
</dbReference>
<evidence type="ECO:0000256" key="3">
    <source>
        <dbReference type="ARBA" id="ARBA00022833"/>
    </source>
</evidence>
<dbReference type="EMBL" id="WNTK01000003">
    <property type="protein sequence ID" value="KAG9486561.1"/>
    <property type="molecule type" value="Genomic_DNA"/>
</dbReference>
<evidence type="ECO:0000256" key="5">
    <source>
        <dbReference type="PROSITE-ProRule" id="PRU00309"/>
    </source>
</evidence>
<accession>A0A8J6KF14</accession>
<keyword evidence="2 5" id="KW-0863">Zinc-finger</keyword>
<dbReference type="OrthoDB" id="7312725at2759"/>
<keyword evidence="1" id="KW-0479">Metal-binding</keyword>
<comment type="caution">
    <text evidence="7">The sequence shown here is derived from an EMBL/GenBank/DDBJ whole genome shotgun (WGS) entry which is preliminary data.</text>
</comment>
<reference evidence="7" key="1">
    <citation type="thesis" date="2020" institute="ProQuest LLC" country="789 East Eisenhower Parkway, Ann Arbor, MI, USA">
        <title>Comparative Genomics and Chromosome Evolution.</title>
        <authorList>
            <person name="Mudd A.B."/>
        </authorList>
    </citation>
    <scope>NUCLEOTIDE SEQUENCE</scope>
    <source>
        <strain evidence="7">HN-11 Male</strain>
        <tissue evidence="7">Kidney and liver</tissue>
    </source>
</reference>
<keyword evidence="4 5" id="KW-0238">DNA-binding</keyword>
<sequence>MPACAAINCTSRQTRGCGKSFHRFPHGRPEILKKWVTNMRRDAFKPSSKAVLCSDHFEEYCFDRTGQTIRLRVDAVPTVFTFLWKTRRDRKPQISAPLLEDVEKFSIPPLSLPEKSSTPESADKRFTVEHDSADIRVTVEHDSPDKHVTVEHDYCITDSPKALKKKLDEALNSLHNVKRRLKITQQKFRKLKFKVQSLDLSDDPV</sequence>
<keyword evidence="8" id="KW-1185">Reference proteome</keyword>
<protein>
    <recommendedName>
        <fullName evidence="6">THAP-type domain-containing protein</fullName>
    </recommendedName>
</protein>
<dbReference type="PANTHER" id="PTHR47696:SF2">
    <property type="entry name" value="PROVISIONAL ORTHOLOG OF THAP DOMAIN CONTAINING 1"/>
    <property type="match status" value="1"/>
</dbReference>
<evidence type="ECO:0000256" key="4">
    <source>
        <dbReference type="ARBA" id="ARBA00023125"/>
    </source>
</evidence>
<dbReference type="EMBL" id="WNTK01000003">
    <property type="protein sequence ID" value="KAG9486559.1"/>
    <property type="molecule type" value="Genomic_DNA"/>
</dbReference>
<evidence type="ECO:0000256" key="1">
    <source>
        <dbReference type="ARBA" id="ARBA00022723"/>
    </source>
</evidence>
<dbReference type="InterPro" id="IPR026521">
    <property type="entry name" value="THAP2"/>
</dbReference>
<evidence type="ECO:0000313" key="8">
    <source>
        <dbReference type="Proteomes" id="UP000770717"/>
    </source>
</evidence>
<proteinExistence type="predicted"/>
<name>A0A8J6KF14_ELECQ</name>
<dbReference type="AlphaFoldDB" id="A0A8J6KF14"/>
<dbReference type="InterPro" id="IPR006612">
    <property type="entry name" value="THAP_Znf"/>
</dbReference>
<dbReference type="PROSITE" id="PS50950">
    <property type="entry name" value="ZF_THAP"/>
    <property type="match status" value="1"/>
</dbReference>
<dbReference type="GO" id="GO:0003677">
    <property type="term" value="F:DNA binding"/>
    <property type="evidence" value="ECO:0007669"/>
    <property type="project" value="UniProtKB-UniRule"/>
</dbReference>
<keyword evidence="3" id="KW-0862">Zinc</keyword>
<dbReference type="SMART" id="SM00692">
    <property type="entry name" value="DM3"/>
    <property type="match status" value="1"/>
</dbReference>
<feature type="domain" description="THAP-type" evidence="6">
    <location>
        <begin position="1"/>
        <end position="80"/>
    </location>
</feature>
<evidence type="ECO:0000256" key="2">
    <source>
        <dbReference type="ARBA" id="ARBA00022771"/>
    </source>
</evidence>
<gene>
    <name evidence="7" type="ORF">GDO78_006759</name>
</gene>
<dbReference type="SUPFAM" id="SSF57716">
    <property type="entry name" value="Glucocorticoid receptor-like (DNA-binding domain)"/>
    <property type="match status" value="1"/>
</dbReference>
<organism evidence="7 8">
    <name type="scientific">Eleutherodactylus coqui</name>
    <name type="common">Puerto Rican coqui</name>
    <dbReference type="NCBI Taxonomy" id="57060"/>
    <lineage>
        <taxon>Eukaryota</taxon>
        <taxon>Metazoa</taxon>
        <taxon>Chordata</taxon>
        <taxon>Craniata</taxon>
        <taxon>Vertebrata</taxon>
        <taxon>Euteleostomi</taxon>
        <taxon>Amphibia</taxon>
        <taxon>Batrachia</taxon>
        <taxon>Anura</taxon>
        <taxon>Neobatrachia</taxon>
        <taxon>Hyloidea</taxon>
        <taxon>Eleutherodactylidae</taxon>
        <taxon>Eleutherodactylinae</taxon>
        <taxon>Eleutherodactylus</taxon>
        <taxon>Eleutherodactylus</taxon>
    </lineage>
</organism>
<evidence type="ECO:0000313" key="7">
    <source>
        <dbReference type="EMBL" id="KAG9486559.1"/>
    </source>
</evidence>
<dbReference type="PANTHER" id="PTHR47696">
    <property type="entry name" value="THAP DOMAIN-CONTAINING PROTEIN 2"/>
    <property type="match status" value="1"/>
</dbReference>
<evidence type="ECO:0000259" key="6">
    <source>
        <dbReference type="PROSITE" id="PS50950"/>
    </source>
</evidence>